<dbReference type="RefSeq" id="WP_052157858.1">
    <property type="nucleotide sequence ID" value="NZ_JPGK01000005.1"/>
</dbReference>
<gene>
    <name evidence="1" type="ORF">LptCag_1551</name>
</gene>
<reference evidence="1 2" key="1">
    <citation type="submission" date="2014-06" db="EMBL/GenBank/DDBJ databases">
        <title>Draft genome sequence of iron oxidizing acidophile Leptospirillum ferriphilum DSM14647.</title>
        <authorList>
            <person name="Cardenas J.P."/>
            <person name="Lazcano M."/>
            <person name="Ossandon F.J."/>
            <person name="Corbett M."/>
            <person name="Holmes D.S."/>
            <person name="Watkin E."/>
        </authorList>
    </citation>
    <scope>NUCLEOTIDE SEQUENCE [LARGE SCALE GENOMIC DNA]</scope>
    <source>
        <strain evidence="1 2">DSM 14647</strain>
    </source>
</reference>
<dbReference type="AlphaFoldDB" id="A0A094YKT0"/>
<comment type="caution">
    <text evidence="1">The sequence shown here is derived from an EMBL/GenBank/DDBJ whole genome shotgun (WGS) entry which is preliminary data.</text>
</comment>
<organism evidence="1 2">
    <name type="scientific">Leptospirillum ferriphilum</name>
    <dbReference type="NCBI Taxonomy" id="178606"/>
    <lineage>
        <taxon>Bacteria</taxon>
        <taxon>Pseudomonadati</taxon>
        <taxon>Nitrospirota</taxon>
        <taxon>Nitrospiria</taxon>
        <taxon>Nitrospirales</taxon>
        <taxon>Nitrospiraceae</taxon>
        <taxon>Leptospirillum</taxon>
    </lineage>
</organism>
<sequence length="207" mass="23934">MRYHCSPGSLDMNFNPYEIGIYGGNLFDPVNPDPKDIRLSDIARSLSRICRFNGHTNIFYSVLQHSFYVARFLPERLSVFGLLHDAHEAYIGDISTPMKNYIGRDRIEKLTTAIDQAIYRAVGIRSPTEKEMEMVRRADWLALQVETSRLFSPKAPWLSPEFIDGNFFSALPAGKEFSREHWIRSVRSKSLEVLEKSTPDFSRNKRR</sequence>
<keyword evidence="1" id="KW-0378">Hydrolase</keyword>
<dbReference type="EMBL" id="JPGK01000005">
    <property type="protein sequence ID" value="KGA93841.1"/>
    <property type="molecule type" value="Genomic_DNA"/>
</dbReference>
<evidence type="ECO:0000313" key="2">
    <source>
        <dbReference type="Proteomes" id="UP000029452"/>
    </source>
</evidence>
<evidence type="ECO:0000313" key="1">
    <source>
        <dbReference type="EMBL" id="KGA93841.1"/>
    </source>
</evidence>
<accession>A0A094YKT0</accession>
<dbReference type="SUPFAM" id="SSF109604">
    <property type="entry name" value="HD-domain/PDEase-like"/>
    <property type="match status" value="1"/>
</dbReference>
<dbReference type="PATRIC" id="fig|178606.4.peg.1556"/>
<dbReference type="Proteomes" id="UP000029452">
    <property type="component" value="Unassembled WGS sequence"/>
</dbReference>
<name>A0A094YKT0_9BACT</name>
<dbReference type="GO" id="GO:0016787">
    <property type="term" value="F:hydrolase activity"/>
    <property type="evidence" value="ECO:0007669"/>
    <property type="project" value="UniProtKB-KW"/>
</dbReference>
<dbReference type="Gene3D" id="1.10.3210.10">
    <property type="entry name" value="Hypothetical protein af1432"/>
    <property type="match status" value="1"/>
</dbReference>
<protein>
    <submittedName>
        <fullName evidence="1">Putative hydrolases of HD superfamily</fullName>
    </submittedName>
</protein>
<proteinExistence type="predicted"/>